<dbReference type="PANTHER" id="PTHR24220">
    <property type="entry name" value="IMPORT ATP-BINDING PROTEIN"/>
    <property type="match status" value="1"/>
</dbReference>
<dbReference type="Proteomes" id="UP000325155">
    <property type="component" value="Chromosome"/>
</dbReference>
<dbReference type="EMBL" id="CP043315">
    <property type="protein sequence ID" value="QEK37872.1"/>
    <property type="molecule type" value="Genomic_DNA"/>
</dbReference>
<dbReference type="InterPro" id="IPR003439">
    <property type="entry name" value="ABC_transporter-like_ATP-bd"/>
</dbReference>
<dbReference type="KEGG" id="cip:FZC35_00535"/>
<dbReference type="InterPro" id="IPR015854">
    <property type="entry name" value="ABC_transpr_LolD-like"/>
</dbReference>
<accession>A0A5C0UF29</accession>
<organism evidence="6 7">
    <name type="scientific">Candidatus Cytomitobacter indipagum</name>
    <dbReference type="NCBI Taxonomy" id="2601575"/>
    <lineage>
        <taxon>Bacteria</taxon>
        <taxon>Pseudomonadati</taxon>
        <taxon>Pseudomonadota</taxon>
        <taxon>Alphaproteobacteria</taxon>
        <taxon>Holosporales</taxon>
        <taxon>Holosporaceae</taxon>
        <taxon>Candidatus Cytomitobacter</taxon>
    </lineage>
</organism>
<dbReference type="SUPFAM" id="SSF52540">
    <property type="entry name" value="P-loop containing nucleoside triphosphate hydrolases"/>
    <property type="match status" value="1"/>
</dbReference>
<feature type="domain" description="ABC transporter" evidence="5">
    <location>
        <begin position="3"/>
        <end position="222"/>
    </location>
</feature>
<dbReference type="InterPro" id="IPR027417">
    <property type="entry name" value="P-loop_NTPase"/>
</dbReference>
<keyword evidence="2" id="KW-0813">Transport</keyword>
<dbReference type="CDD" id="cd03255">
    <property type="entry name" value="ABC_MJ0796_LolCDE_FtsE"/>
    <property type="match status" value="1"/>
</dbReference>
<keyword evidence="3" id="KW-0547">Nucleotide-binding</keyword>
<dbReference type="SMART" id="SM00382">
    <property type="entry name" value="AAA"/>
    <property type="match status" value="1"/>
</dbReference>
<evidence type="ECO:0000256" key="3">
    <source>
        <dbReference type="ARBA" id="ARBA00022741"/>
    </source>
</evidence>
<dbReference type="InterPro" id="IPR003593">
    <property type="entry name" value="AAA+_ATPase"/>
</dbReference>
<dbReference type="OrthoDB" id="9802264at2"/>
<evidence type="ECO:0000256" key="1">
    <source>
        <dbReference type="ARBA" id="ARBA00005417"/>
    </source>
</evidence>
<dbReference type="GO" id="GO:0022857">
    <property type="term" value="F:transmembrane transporter activity"/>
    <property type="evidence" value="ECO:0007669"/>
    <property type="project" value="TreeGrafter"/>
</dbReference>
<dbReference type="RefSeq" id="WP_148980719.1">
    <property type="nucleotide sequence ID" value="NZ_CP043315.1"/>
</dbReference>
<evidence type="ECO:0000259" key="5">
    <source>
        <dbReference type="PROSITE" id="PS50893"/>
    </source>
</evidence>
<protein>
    <submittedName>
        <fullName evidence="6">ABC transporter ATP-binding protein</fullName>
    </submittedName>
</protein>
<evidence type="ECO:0000256" key="2">
    <source>
        <dbReference type="ARBA" id="ARBA00022448"/>
    </source>
</evidence>
<dbReference type="Pfam" id="PF00005">
    <property type="entry name" value="ABC_tran"/>
    <property type="match status" value="1"/>
</dbReference>
<dbReference type="InterPro" id="IPR017871">
    <property type="entry name" value="ABC_transporter-like_CS"/>
</dbReference>
<dbReference type="GO" id="GO:0005524">
    <property type="term" value="F:ATP binding"/>
    <property type="evidence" value="ECO:0007669"/>
    <property type="project" value="UniProtKB-KW"/>
</dbReference>
<evidence type="ECO:0000313" key="7">
    <source>
        <dbReference type="Proteomes" id="UP000325155"/>
    </source>
</evidence>
<dbReference type="PANTHER" id="PTHR24220:SF689">
    <property type="entry name" value="LIPOPROTEIN-RELEASING SYSTEM ATP-BINDING PROTEIN LOLD"/>
    <property type="match status" value="1"/>
</dbReference>
<proteinExistence type="inferred from homology"/>
<dbReference type="Gene3D" id="3.40.50.300">
    <property type="entry name" value="P-loop containing nucleotide triphosphate hydrolases"/>
    <property type="match status" value="1"/>
</dbReference>
<dbReference type="InterPro" id="IPR017911">
    <property type="entry name" value="MacB-like_ATP-bd"/>
</dbReference>
<comment type="similarity">
    <text evidence="1">Belongs to the ABC transporter superfamily.</text>
</comment>
<name>A0A5C0UF29_9PROT</name>
<keyword evidence="4 6" id="KW-0067">ATP-binding</keyword>
<dbReference type="GO" id="GO:0016887">
    <property type="term" value="F:ATP hydrolysis activity"/>
    <property type="evidence" value="ECO:0007669"/>
    <property type="project" value="InterPro"/>
</dbReference>
<sequence length="222" mass="25291">MLLCFENVSFFYEKNGNIIDNLNFELKEGELAVIEGKSGSGKSTFLHMAGLLSFPQSGKITFMDKDVSKYKKKHELRRSIGHIFQSHMLWKDLSAKENVAMPLVLQGISRSNAHKIAEEWLCKVGLENYINSSITKISGGEQQRVGLARAFAHNPKLILADEPTGNLDEETGDKIMHICIQIARKNNISMICVTHNKKWNNMFDSEYYFEKGKLHIVRRNDV</sequence>
<dbReference type="AlphaFoldDB" id="A0A5C0UF29"/>
<evidence type="ECO:0000256" key="4">
    <source>
        <dbReference type="ARBA" id="ARBA00022840"/>
    </source>
</evidence>
<gene>
    <name evidence="6" type="ORF">FZC35_00535</name>
</gene>
<keyword evidence="7" id="KW-1185">Reference proteome</keyword>
<dbReference type="PROSITE" id="PS00211">
    <property type="entry name" value="ABC_TRANSPORTER_1"/>
    <property type="match status" value="1"/>
</dbReference>
<dbReference type="GO" id="GO:0005886">
    <property type="term" value="C:plasma membrane"/>
    <property type="evidence" value="ECO:0007669"/>
    <property type="project" value="TreeGrafter"/>
</dbReference>
<dbReference type="PROSITE" id="PS50893">
    <property type="entry name" value="ABC_TRANSPORTER_2"/>
    <property type="match status" value="1"/>
</dbReference>
<reference evidence="6 7" key="1">
    <citation type="submission" date="2019-08" db="EMBL/GenBank/DDBJ databases">
        <title>Highly reduced genomes of protist endosymbionts show evolutionary convergence.</title>
        <authorList>
            <person name="George E."/>
            <person name="Husnik F."/>
            <person name="Tashyreva D."/>
            <person name="Prokopchuk G."/>
            <person name="Horak A."/>
            <person name="Kwong W.K."/>
            <person name="Lukes J."/>
            <person name="Keeling P.J."/>
        </authorList>
    </citation>
    <scope>NUCLEOTIDE SEQUENCE [LARGE SCALE GENOMIC DNA]</scope>
    <source>
        <strain evidence="6">1605</strain>
    </source>
</reference>
<evidence type="ECO:0000313" key="6">
    <source>
        <dbReference type="EMBL" id="QEK37872.1"/>
    </source>
</evidence>